<keyword evidence="1" id="KW-0696">RNA-directed RNA polymerase</keyword>
<comment type="caution">
    <text evidence="1">The sequence shown here is derived from an EMBL/GenBank/DDBJ whole genome shotgun (WGS) entry which is preliminary data.</text>
</comment>
<evidence type="ECO:0000313" key="1">
    <source>
        <dbReference type="EMBL" id="KAJ4714892.1"/>
    </source>
</evidence>
<name>A0ACC1XTV4_MELAZ</name>
<dbReference type="Proteomes" id="UP001164539">
    <property type="component" value="Chromosome 7"/>
</dbReference>
<sequence>MAKTTIKLFGFASMESPEVVKEFLEGHTGEGTVSDVKVGQNQGSRAHAIVEFNTNEAAELIKSMAADSGRLWFDNSYLKASDMNNDGTAPKRSILKDKFEKLKLNFGCQISEHKFSFLWSHGDVSLRLCSDRREFKFALSYDSADYKLELSYESIWQIKLCGRPDASVKYLVIQLLGAPKIYKRESHRAREVDFTPSSCIGQSSAICLELPRKIHVPKAIEDFFYYKEIHRKFSLQRVSPYSCSSGLVPIINPPQGIELPFKIIFKINSLVQHGCLPGPALHDKFFRLVDPRRYKMAYIEHALEKLFRLRECCYEPVSWLREQYKKYSTSDQYSSSPFVALEDGLVYVNKVLVTPSKVYFCGPEISLSNRVLRSYPDEIDNFLRVSFVDEDMDKLQSTVLSPRISSTGEERRSGIYQRILSILRNGLVIGAKKFETLAFSNSQVRENSLWMFASRPGLTAANIREKMGDFREIKNVAKYAARLGQSFSSSREALHVDSSEIEVIPDIETETNGIVYNFSDGIGKISAQLAEIVAKKCGFTISTPSAFQIRYGGYKGVVAVDPTSSMKLSMRRNGVAQLDAVLTNPVKAAEALKLMSSGENTNVLKELLLCGYKPDSEPFLSMMLQAFRASNLLDLRTKARIFVKNGRAMMGCLDETGTLEYGQVFVQYSGNNQSGQLNVVKGNVVVAKNPCLHPGDMRVLRAVDVPALKHMKDCVVFPAKGKRPHPNECSGSDLDGDVYFVCWDPDLIPPRQFPPMDYSPAPERVLDRHVTIEDVEEYFVDYIVNDSLGVICNAHVAFADSEPDKAKSTPCLELAKLASVAVDFAKTGVAAKIPDQLRVHDFPDFMEKQNKASYESQSVLGKLYREVKDIAPTTAAVKSFTEEVATQCYDPDMEVDGFREYISDAFKYKTRYDNRLGNLMDYYGIKTEAEIVSGYIMEMAKSFDKKRDLEDITFAMRSLKKEARVWFNGKKNESDSIPDDAHAKASAWYYVTYHPSYWGRYKEEGMKWDHFLSFAWCIHEKLIEIKRGKAE</sequence>
<keyword evidence="1" id="KW-0808">Transferase</keyword>
<organism evidence="1 2">
    <name type="scientific">Melia azedarach</name>
    <name type="common">Chinaberry tree</name>
    <dbReference type="NCBI Taxonomy" id="155640"/>
    <lineage>
        <taxon>Eukaryota</taxon>
        <taxon>Viridiplantae</taxon>
        <taxon>Streptophyta</taxon>
        <taxon>Embryophyta</taxon>
        <taxon>Tracheophyta</taxon>
        <taxon>Spermatophyta</taxon>
        <taxon>Magnoliopsida</taxon>
        <taxon>eudicotyledons</taxon>
        <taxon>Gunneridae</taxon>
        <taxon>Pentapetalae</taxon>
        <taxon>rosids</taxon>
        <taxon>malvids</taxon>
        <taxon>Sapindales</taxon>
        <taxon>Meliaceae</taxon>
        <taxon>Melia</taxon>
    </lineage>
</organism>
<reference evidence="1 2" key="1">
    <citation type="journal article" date="2023" name="Science">
        <title>Complex scaffold remodeling in plant triterpene biosynthesis.</title>
        <authorList>
            <person name="De La Pena R."/>
            <person name="Hodgson H."/>
            <person name="Liu J.C."/>
            <person name="Stephenson M.J."/>
            <person name="Martin A.C."/>
            <person name="Owen C."/>
            <person name="Harkess A."/>
            <person name="Leebens-Mack J."/>
            <person name="Jimenez L.E."/>
            <person name="Osbourn A."/>
            <person name="Sattely E.S."/>
        </authorList>
    </citation>
    <scope>NUCLEOTIDE SEQUENCE [LARGE SCALE GENOMIC DNA]</scope>
    <source>
        <strain evidence="2">cv. JPN11</strain>
        <tissue evidence="1">Leaf</tissue>
    </source>
</reference>
<dbReference type="EMBL" id="CM051400">
    <property type="protein sequence ID" value="KAJ4714892.1"/>
    <property type="molecule type" value="Genomic_DNA"/>
</dbReference>
<accession>A0ACC1XTV4</accession>
<protein>
    <submittedName>
        <fullName evidence="1">RNA-dependent RNA polymerase</fullName>
    </submittedName>
</protein>
<keyword evidence="1" id="KW-0548">Nucleotidyltransferase</keyword>
<evidence type="ECO:0000313" key="2">
    <source>
        <dbReference type="Proteomes" id="UP001164539"/>
    </source>
</evidence>
<proteinExistence type="predicted"/>
<keyword evidence="2" id="KW-1185">Reference proteome</keyword>
<gene>
    <name evidence="1" type="ORF">OWV82_013309</name>
</gene>